<feature type="transmembrane region" description="Helical" evidence="1">
    <location>
        <begin position="86"/>
        <end position="105"/>
    </location>
</feature>
<organism evidence="2 3">
    <name type="scientific">Sulfitobacter aestuarii</name>
    <dbReference type="NCBI Taxonomy" id="2161676"/>
    <lineage>
        <taxon>Bacteria</taxon>
        <taxon>Pseudomonadati</taxon>
        <taxon>Pseudomonadota</taxon>
        <taxon>Alphaproteobacteria</taxon>
        <taxon>Rhodobacterales</taxon>
        <taxon>Roseobacteraceae</taxon>
        <taxon>Sulfitobacter</taxon>
    </lineage>
</organism>
<gene>
    <name evidence="2" type="ORF">ACFSUD_10560</name>
</gene>
<evidence type="ECO:0008006" key="4">
    <source>
        <dbReference type="Google" id="ProtNLM"/>
    </source>
</evidence>
<evidence type="ECO:0000313" key="2">
    <source>
        <dbReference type="EMBL" id="MFD2740012.1"/>
    </source>
</evidence>
<name>A0ABW5U2B5_9RHOB</name>
<protein>
    <recommendedName>
        <fullName evidence="4">Metal-dependent hydrolase</fullName>
    </recommendedName>
</protein>
<feature type="transmembrane region" description="Helical" evidence="1">
    <location>
        <begin position="275"/>
        <end position="293"/>
    </location>
</feature>
<keyword evidence="1" id="KW-0812">Transmembrane</keyword>
<evidence type="ECO:0000313" key="3">
    <source>
        <dbReference type="Proteomes" id="UP001597474"/>
    </source>
</evidence>
<feature type="transmembrane region" description="Helical" evidence="1">
    <location>
        <begin position="132"/>
        <end position="150"/>
    </location>
</feature>
<dbReference type="EMBL" id="JBHUMP010000008">
    <property type="protein sequence ID" value="MFD2740012.1"/>
    <property type="molecule type" value="Genomic_DNA"/>
</dbReference>
<keyword evidence="1" id="KW-1133">Transmembrane helix</keyword>
<reference evidence="3" key="1">
    <citation type="journal article" date="2019" name="Int. J. Syst. Evol. Microbiol.">
        <title>The Global Catalogue of Microorganisms (GCM) 10K type strain sequencing project: providing services to taxonomists for standard genome sequencing and annotation.</title>
        <authorList>
            <consortium name="The Broad Institute Genomics Platform"/>
            <consortium name="The Broad Institute Genome Sequencing Center for Infectious Disease"/>
            <person name="Wu L."/>
            <person name="Ma J."/>
        </authorList>
    </citation>
    <scope>NUCLEOTIDE SEQUENCE [LARGE SCALE GENOMIC DNA]</scope>
    <source>
        <strain evidence="3">TISTR 2562</strain>
    </source>
</reference>
<proteinExistence type="predicted"/>
<sequence>MPNTLAHIGIQSLASRGLLGRADIKWVWFACVLPDLPWIGHRLAKLFAPTIPAIDLRLYAVVQSSLMFCLILAAGLALVSRRPGRVFVVLAFGSLVHLLLDASQIKWGNGIVLFAPFDWRVVNFGFYWPEHLTSYLLTAFGFGYAMLVFLRNDASAWRMSRPGTGKSSAALFCLILWGAAPLAFMSAAERANVHDTQVLRQKEARIGREIAFDRTNVLPDHGQRREILPWSGERLTISGDIPTDAGKISLRGHFVAPDVIEVAAVHVHTSGPRDWFSYLGLAMILALWGHSWYRGRRSLSCAD</sequence>
<evidence type="ECO:0000256" key="1">
    <source>
        <dbReference type="SAM" id="Phobius"/>
    </source>
</evidence>
<keyword evidence="1" id="KW-0472">Membrane</keyword>
<keyword evidence="3" id="KW-1185">Reference proteome</keyword>
<feature type="transmembrane region" description="Helical" evidence="1">
    <location>
        <begin position="58"/>
        <end position="79"/>
    </location>
</feature>
<feature type="transmembrane region" description="Helical" evidence="1">
    <location>
        <begin position="170"/>
        <end position="188"/>
    </location>
</feature>
<accession>A0ABW5U2B5</accession>
<comment type="caution">
    <text evidence="2">The sequence shown here is derived from an EMBL/GenBank/DDBJ whole genome shotgun (WGS) entry which is preliminary data.</text>
</comment>
<dbReference type="RefSeq" id="WP_386374168.1">
    <property type="nucleotide sequence ID" value="NZ_JBHUMP010000008.1"/>
</dbReference>
<dbReference type="Proteomes" id="UP001597474">
    <property type="component" value="Unassembled WGS sequence"/>
</dbReference>